<dbReference type="SUPFAM" id="SSF48264">
    <property type="entry name" value="Cytochrome P450"/>
    <property type="match status" value="1"/>
</dbReference>
<evidence type="ECO:0000256" key="9">
    <source>
        <dbReference type="ARBA" id="ARBA00023002"/>
    </source>
</evidence>
<comment type="similarity">
    <text evidence="4 13">Belongs to the cytochrome P450 family.</text>
</comment>
<comment type="cofactor">
    <cofactor evidence="1 12">
        <name>heme</name>
        <dbReference type="ChEBI" id="CHEBI:30413"/>
    </cofactor>
</comment>
<dbReference type="GO" id="GO:0005789">
    <property type="term" value="C:endoplasmic reticulum membrane"/>
    <property type="evidence" value="ECO:0007669"/>
    <property type="project" value="UniProtKB-SubCell"/>
</dbReference>
<dbReference type="CDD" id="cd20628">
    <property type="entry name" value="CYP4"/>
    <property type="match status" value="1"/>
</dbReference>
<dbReference type="InterPro" id="IPR050196">
    <property type="entry name" value="Cytochrome_P450_Monoox"/>
</dbReference>
<organism evidence="14 15">
    <name type="scientific">Hypothenemus hampei</name>
    <name type="common">Coffee berry borer</name>
    <dbReference type="NCBI Taxonomy" id="57062"/>
    <lineage>
        <taxon>Eukaryota</taxon>
        <taxon>Metazoa</taxon>
        <taxon>Ecdysozoa</taxon>
        <taxon>Arthropoda</taxon>
        <taxon>Hexapoda</taxon>
        <taxon>Insecta</taxon>
        <taxon>Pterygota</taxon>
        <taxon>Neoptera</taxon>
        <taxon>Endopterygota</taxon>
        <taxon>Coleoptera</taxon>
        <taxon>Polyphaga</taxon>
        <taxon>Cucujiformia</taxon>
        <taxon>Curculionidae</taxon>
        <taxon>Scolytinae</taxon>
        <taxon>Hypothenemus</taxon>
    </lineage>
</organism>
<proteinExistence type="inferred from homology"/>
<evidence type="ECO:0000256" key="4">
    <source>
        <dbReference type="ARBA" id="ARBA00010617"/>
    </source>
</evidence>
<evidence type="ECO:0000256" key="10">
    <source>
        <dbReference type="ARBA" id="ARBA00023004"/>
    </source>
</evidence>
<dbReference type="Pfam" id="PF00067">
    <property type="entry name" value="p450"/>
    <property type="match status" value="1"/>
</dbReference>
<keyword evidence="10 12" id="KW-0408">Iron</keyword>
<keyword evidence="11 13" id="KW-0503">Monooxygenase</keyword>
<evidence type="ECO:0000256" key="12">
    <source>
        <dbReference type="PIRSR" id="PIRSR602401-1"/>
    </source>
</evidence>
<feature type="binding site" description="axial binding residue" evidence="12">
    <location>
        <position position="448"/>
    </location>
    <ligand>
        <name>heme</name>
        <dbReference type="ChEBI" id="CHEBI:30413"/>
    </ligand>
    <ligandPart>
        <name>Fe</name>
        <dbReference type="ChEBI" id="CHEBI:18248"/>
    </ligandPart>
</feature>
<evidence type="ECO:0000256" key="5">
    <source>
        <dbReference type="ARBA" id="ARBA00022617"/>
    </source>
</evidence>
<name>A0ABD1ECI3_HYPHA</name>
<evidence type="ECO:0000256" key="3">
    <source>
        <dbReference type="ARBA" id="ARBA00004406"/>
    </source>
</evidence>
<keyword evidence="5 12" id="KW-0349">Heme</keyword>
<evidence type="ECO:0000256" key="11">
    <source>
        <dbReference type="ARBA" id="ARBA00023033"/>
    </source>
</evidence>
<dbReference type="EMBL" id="JBDJPC010000009">
    <property type="protein sequence ID" value="KAL1491449.1"/>
    <property type="molecule type" value="Genomic_DNA"/>
</dbReference>
<evidence type="ECO:0000256" key="2">
    <source>
        <dbReference type="ARBA" id="ARBA00004174"/>
    </source>
</evidence>
<dbReference type="Gene3D" id="1.10.630.10">
    <property type="entry name" value="Cytochrome P450"/>
    <property type="match status" value="1"/>
</dbReference>
<keyword evidence="9 13" id="KW-0560">Oxidoreductase</keyword>
<dbReference type="FunFam" id="1.10.630.10:FF:000182">
    <property type="entry name" value="Cytochrome P450 3A4"/>
    <property type="match status" value="1"/>
</dbReference>
<evidence type="ECO:0000313" key="14">
    <source>
        <dbReference type="EMBL" id="KAL1491449.1"/>
    </source>
</evidence>
<evidence type="ECO:0000256" key="1">
    <source>
        <dbReference type="ARBA" id="ARBA00001971"/>
    </source>
</evidence>
<keyword evidence="6 12" id="KW-0479">Metal-binding</keyword>
<dbReference type="GO" id="GO:0046872">
    <property type="term" value="F:metal ion binding"/>
    <property type="evidence" value="ECO:0007669"/>
    <property type="project" value="UniProtKB-KW"/>
</dbReference>
<gene>
    <name evidence="14" type="ORF">ABEB36_012047</name>
</gene>
<evidence type="ECO:0000256" key="7">
    <source>
        <dbReference type="ARBA" id="ARBA00022824"/>
    </source>
</evidence>
<dbReference type="Proteomes" id="UP001566132">
    <property type="component" value="Unassembled WGS sequence"/>
</dbReference>
<dbReference type="PRINTS" id="PR00463">
    <property type="entry name" value="EP450I"/>
</dbReference>
<dbReference type="GO" id="GO:0004497">
    <property type="term" value="F:monooxygenase activity"/>
    <property type="evidence" value="ECO:0007669"/>
    <property type="project" value="UniProtKB-KW"/>
</dbReference>
<dbReference type="InterPro" id="IPR001128">
    <property type="entry name" value="Cyt_P450"/>
</dbReference>
<dbReference type="InterPro" id="IPR036396">
    <property type="entry name" value="Cyt_P450_sf"/>
</dbReference>
<dbReference type="InterPro" id="IPR002401">
    <property type="entry name" value="Cyt_P450_E_grp-I"/>
</dbReference>
<dbReference type="AlphaFoldDB" id="A0ABD1ECI3"/>
<keyword evidence="15" id="KW-1185">Reference proteome</keyword>
<evidence type="ECO:0000256" key="6">
    <source>
        <dbReference type="ARBA" id="ARBA00022723"/>
    </source>
</evidence>
<evidence type="ECO:0008006" key="16">
    <source>
        <dbReference type="Google" id="ProtNLM"/>
    </source>
</evidence>
<evidence type="ECO:0000256" key="13">
    <source>
        <dbReference type="RuleBase" id="RU000461"/>
    </source>
</evidence>
<accession>A0ABD1ECI3</accession>
<evidence type="ECO:0000313" key="15">
    <source>
        <dbReference type="Proteomes" id="UP001566132"/>
    </source>
</evidence>
<dbReference type="PANTHER" id="PTHR24291:SF187">
    <property type="entry name" value="CYTOCHROME P450 4AE1-RELATED"/>
    <property type="match status" value="1"/>
</dbReference>
<dbReference type="PANTHER" id="PTHR24291">
    <property type="entry name" value="CYTOCHROME P450 FAMILY 4"/>
    <property type="match status" value="1"/>
</dbReference>
<dbReference type="InterPro" id="IPR017972">
    <property type="entry name" value="Cyt_P450_CS"/>
</dbReference>
<keyword evidence="8" id="KW-0492">Microsome</keyword>
<reference evidence="14 15" key="1">
    <citation type="submission" date="2024-05" db="EMBL/GenBank/DDBJ databases">
        <title>Genetic variation in Jamaican populations of the coffee berry borer (Hypothenemus hampei).</title>
        <authorList>
            <person name="Errbii M."/>
            <person name="Myrie A."/>
        </authorList>
    </citation>
    <scope>NUCLEOTIDE SEQUENCE [LARGE SCALE GENOMIC DNA]</scope>
    <source>
        <strain evidence="14">JA-Hopewell-2020-01-JO</strain>
        <tissue evidence="14">Whole body</tissue>
    </source>
</reference>
<sequence>MGATMVLLIAIVLLGLICLHCFMKKLKDTSKYLKNVPGKKPFLFFGNQLDFRHGSTVLLDMLADIKKKYGNTVLIHDGYFSWFVFNCDNEFNELLYSSSAHIEKGPQYKLFRKWLGNGLLTSTGAHWKSHRKVITPSFHFSILKKFVEVFDRVGNNFMEKLYKNQGDNVEISNVTSLYALDVICEATMGVKIDALKEDNSPYICNIKEMCTIIVQRIFSFIHPVFYPLTWANFRERSALKVIHKHVDKVIDDRIQERNYWKNNSAGSDQDDFTMKTRSAFLDLLLDVQIDGKPLSRAELKDEVNTFMFEGHDTTSSAIAFSILMLATHPRVQEKAYAEQRSIFGSENIKNAPMTYTILNEMKYLELVMKETLRLYPSVPYFSRTLGHDVEFKGNLYPKGMTMGLVPYICHRDPENFPNPEEFIPERFENYVGKSPFAYTPFSAGQRNCIGQKFAQLEILSTLSKILRNFRLGPAYPEHKIQLAAEIILISKNGIRISLKAR</sequence>
<comment type="subcellular location">
    <subcellularLocation>
        <location evidence="3">Endoplasmic reticulum membrane</location>
        <topology evidence="3">Peripheral membrane protein</topology>
    </subcellularLocation>
    <subcellularLocation>
        <location evidence="2">Microsome membrane</location>
        <topology evidence="2">Peripheral membrane protein</topology>
    </subcellularLocation>
</comment>
<evidence type="ECO:0000256" key="8">
    <source>
        <dbReference type="ARBA" id="ARBA00022848"/>
    </source>
</evidence>
<dbReference type="PRINTS" id="PR00385">
    <property type="entry name" value="P450"/>
</dbReference>
<keyword evidence="7" id="KW-0256">Endoplasmic reticulum</keyword>
<protein>
    <recommendedName>
        <fullName evidence="16">Cytochrome P450</fullName>
    </recommendedName>
</protein>
<comment type="caution">
    <text evidence="14">The sequence shown here is derived from an EMBL/GenBank/DDBJ whole genome shotgun (WGS) entry which is preliminary data.</text>
</comment>
<dbReference type="PROSITE" id="PS00086">
    <property type="entry name" value="CYTOCHROME_P450"/>
    <property type="match status" value="1"/>
</dbReference>